<dbReference type="BioCyc" id="PMAR862515-HMP:GMOO-1425-MONOMER"/>
<evidence type="ECO:0000256" key="4">
    <source>
        <dbReference type="ARBA" id="ARBA00022475"/>
    </source>
</evidence>
<evidence type="ECO:0000256" key="8">
    <source>
        <dbReference type="ARBA" id="ARBA00022832"/>
    </source>
</evidence>
<evidence type="ECO:0000256" key="1">
    <source>
        <dbReference type="ARBA" id="ARBA00004170"/>
    </source>
</evidence>
<dbReference type="PANTHER" id="PTHR12418:SF19">
    <property type="entry name" value="ACYL-COENZYME A THIOESTERASE THEM4"/>
    <property type="match status" value="1"/>
</dbReference>
<reference evidence="25" key="1">
    <citation type="submission" date="2010-07" db="EMBL/GenBank/DDBJ databases">
        <authorList>
            <person name="Muzny D."/>
            <person name="Qin X."/>
            <person name="Deng J."/>
            <person name="Jiang H."/>
            <person name="Liu Y."/>
            <person name="Qu J."/>
            <person name="Song X.-Z."/>
            <person name="Zhang L."/>
            <person name="Thornton R."/>
            <person name="Coyle M."/>
            <person name="Francisco L."/>
            <person name="Jackson L."/>
            <person name="Javaid M."/>
            <person name="Korchina V."/>
            <person name="Kovar C."/>
            <person name="Mata R."/>
            <person name="Mathew T."/>
            <person name="Ngo R."/>
            <person name="Nguyen L."/>
            <person name="Nguyen N."/>
            <person name="Okwuonu G."/>
            <person name="Ongeri F."/>
            <person name="Pham C."/>
            <person name="Simmons D."/>
            <person name="Wilczek-Boney K."/>
            <person name="Hale W."/>
            <person name="Jakkamsetti A."/>
            <person name="Pham P."/>
            <person name="Ruth R."/>
            <person name="San Lucas F."/>
            <person name="Warren J."/>
            <person name="Zhang J."/>
            <person name="Zhao Z."/>
            <person name="Zhou C."/>
            <person name="Zhu D."/>
            <person name="Lee S."/>
            <person name="Bess C."/>
            <person name="Blankenburg K."/>
            <person name="Forbes L."/>
            <person name="Fu Q."/>
            <person name="Gubbala S."/>
            <person name="Hirani K."/>
            <person name="Jayaseelan J.C."/>
            <person name="Lara F."/>
            <person name="Munidasa M."/>
            <person name="Palculict T."/>
            <person name="Patil S."/>
            <person name="Pu L.-L."/>
            <person name="Saada N."/>
            <person name="Tang L."/>
            <person name="Weissenberger G."/>
            <person name="Zhu Y."/>
            <person name="Hemphill L."/>
            <person name="Shang Y."/>
            <person name="Youmans B."/>
            <person name="Ayvaz T."/>
            <person name="Ross M."/>
            <person name="Santibanez J."/>
            <person name="Aqrawi P."/>
            <person name="Gross S."/>
            <person name="Joshi V."/>
            <person name="Fowler G."/>
            <person name="Nazareth L."/>
            <person name="Reid J."/>
            <person name="Worley K."/>
            <person name="Petrosino J."/>
            <person name="Highlander S."/>
            <person name="Gibbs R."/>
        </authorList>
    </citation>
    <scope>NUCLEOTIDE SEQUENCE [LARGE SCALE GENOMIC DNA]</scope>
    <source>
        <strain evidence="25">DSM 16973</strain>
    </source>
</reference>
<protein>
    <recommendedName>
        <fullName evidence="17">Acyl-coenzyme A thioesterase THEM4</fullName>
        <ecNumber evidence="16">3.1.2.2</ecNumber>
    </recommendedName>
    <alternativeName>
        <fullName evidence="18">Thioesterase superfamily member 4</fullName>
    </alternativeName>
</protein>
<dbReference type="Proteomes" id="UP000004394">
    <property type="component" value="Unassembled WGS sequence"/>
</dbReference>
<evidence type="ECO:0000256" key="18">
    <source>
        <dbReference type="ARBA" id="ARBA00043210"/>
    </source>
</evidence>
<keyword evidence="11" id="KW-0472">Membrane</keyword>
<keyword evidence="26" id="KW-1185">Reference proteome</keyword>
<dbReference type="EMBL" id="AEEI01000047">
    <property type="protein sequence ID" value="EFM01672.1"/>
    <property type="molecule type" value="Genomic_DNA"/>
</dbReference>
<evidence type="ECO:0000256" key="3">
    <source>
        <dbReference type="ARBA" id="ARBA00004632"/>
    </source>
</evidence>
<comment type="catalytic activity">
    <reaction evidence="13">
        <text>(5Z,8Z,11Z,14Z)-eicosatetraenoyl-CoA + H2O = (5Z,8Z,11Z,14Z)-eicosatetraenoate + CoA + H(+)</text>
        <dbReference type="Rhea" id="RHEA:40151"/>
        <dbReference type="ChEBI" id="CHEBI:15377"/>
        <dbReference type="ChEBI" id="CHEBI:15378"/>
        <dbReference type="ChEBI" id="CHEBI:32395"/>
        <dbReference type="ChEBI" id="CHEBI:57287"/>
        <dbReference type="ChEBI" id="CHEBI:57368"/>
    </reaction>
    <physiologicalReaction direction="left-to-right" evidence="13">
        <dbReference type="Rhea" id="RHEA:40152"/>
    </physiologicalReaction>
</comment>
<evidence type="ECO:0000256" key="20">
    <source>
        <dbReference type="ARBA" id="ARBA00047734"/>
    </source>
</evidence>
<dbReference type="GO" id="GO:0016020">
    <property type="term" value="C:membrane"/>
    <property type="evidence" value="ECO:0007669"/>
    <property type="project" value="UniProtKB-SubCell"/>
</dbReference>
<keyword evidence="10" id="KW-0443">Lipid metabolism</keyword>
<comment type="catalytic activity">
    <reaction evidence="14">
        <text>(9Z)-octadecenoyl-CoA + H2O = (9Z)-octadecenoate + CoA + H(+)</text>
        <dbReference type="Rhea" id="RHEA:40139"/>
        <dbReference type="ChEBI" id="CHEBI:15377"/>
        <dbReference type="ChEBI" id="CHEBI:15378"/>
        <dbReference type="ChEBI" id="CHEBI:30823"/>
        <dbReference type="ChEBI" id="CHEBI:57287"/>
        <dbReference type="ChEBI" id="CHEBI:57387"/>
    </reaction>
    <physiologicalReaction direction="left-to-right" evidence="14">
        <dbReference type="Rhea" id="RHEA:40140"/>
    </physiologicalReaction>
</comment>
<dbReference type="SUPFAM" id="SSF54637">
    <property type="entry name" value="Thioesterase/thiol ester dehydrase-isomerase"/>
    <property type="match status" value="1"/>
</dbReference>
<feature type="domain" description="Thioesterase" evidence="24">
    <location>
        <begin position="53"/>
        <end position="127"/>
    </location>
</feature>
<evidence type="ECO:0000256" key="13">
    <source>
        <dbReference type="ARBA" id="ARBA00035852"/>
    </source>
</evidence>
<gene>
    <name evidence="25" type="ORF">HMPREF0658_1402</name>
</gene>
<dbReference type="RefSeq" id="WP_006949503.1">
    <property type="nucleotide sequence ID" value="NZ_GL397214.1"/>
</dbReference>
<evidence type="ECO:0000256" key="17">
    <source>
        <dbReference type="ARBA" id="ARBA00040123"/>
    </source>
</evidence>
<evidence type="ECO:0000256" key="2">
    <source>
        <dbReference type="ARBA" id="ARBA00004496"/>
    </source>
</evidence>
<keyword evidence="5" id="KW-0963">Cytoplasm</keyword>
<accession>E0NTA0</accession>
<dbReference type="InterPro" id="IPR003736">
    <property type="entry name" value="PAAI_dom"/>
</dbReference>
<dbReference type="HOGENOM" id="CLU_089876_6_2_10"/>
<keyword evidence="12" id="KW-0966">Cell projection</keyword>
<keyword evidence="8" id="KW-0276">Fatty acid metabolism</keyword>
<comment type="caution">
    <text evidence="25">The sequence shown here is derived from an EMBL/GenBank/DDBJ whole genome shotgun (WGS) entry which is preliminary data.</text>
</comment>
<dbReference type="CDD" id="cd03443">
    <property type="entry name" value="PaaI_thioesterase"/>
    <property type="match status" value="1"/>
</dbReference>
<proteinExistence type="inferred from homology"/>
<evidence type="ECO:0000256" key="9">
    <source>
        <dbReference type="ARBA" id="ARBA00022946"/>
    </source>
</evidence>
<dbReference type="NCBIfam" id="TIGR00369">
    <property type="entry name" value="unchar_dom_1"/>
    <property type="match status" value="1"/>
</dbReference>
<evidence type="ECO:0000256" key="5">
    <source>
        <dbReference type="ARBA" id="ARBA00022490"/>
    </source>
</evidence>
<dbReference type="InterPro" id="IPR052365">
    <property type="entry name" value="THEM4/THEM5_acyl-CoA_thioest"/>
</dbReference>
<evidence type="ECO:0000259" key="24">
    <source>
        <dbReference type="Pfam" id="PF03061"/>
    </source>
</evidence>
<dbReference type="Pfam" id="PF03061">
    <property type="entry name" value="4HBT"/>
    <property type="match status" value="1"/>
</dbReference>
<comment type="similarity">
    <text evidence="15">Belongs to the THEM4/THEM5 thioesterase family.</text>
</comment>
<evidence type="ECO:0000256" key="19">
    <source>
        <dbReference type="ARBA" id="ARBA00047588"/>
    </source>
</evidence>
<evidence type="ECO:0000256" key="21">
    <source>
        <dbReference type="ARBA" id="ARBA00047969"/>
    </source>
</evidence>
<comment type="subcellular location">
    <subcellularLocation>
        <location evidence="3">Cell projection</location>
        <location evidence="3">Ruffle membrane</location>
    </subcellularLocation>
    <subcellularLocation>
        <location evidence="2">Cytoplasm</location>
    </subcellularLocation>
    <subcellularLocation>
        <location evidence="1">Membrane</location>
        <topology evidence="1">Peripheral membrane protein</topology>
    </subcellularLocation>
</comment>
<dbReference type="AlphaFoldDB" id="E0NTA0"/>
<sequence length="161" mass="18215">MKKIKNPWREKGGYDCFGCSPDNPIGLHMEFFEDGDDIVCFWCPQQHYQGWINTMHGGIISTLIDEIAGWTVMRKLQATGVTGKLEVTFKKPVMTTEPQITLRAHIIKQVRNIAVIAVTLEDGQGVICDEGTAIYFMQPEERAREMGFMGCDVEAETFFSM</sequence>
<dbReference type="EC" id="3.1.2.2" evidence="16"/>
<dbReference type="GO" id="GO:0005737">
    <property type="term" value="C:cytoplasm"/>
    <property type="evidence" value="ECO:0007669"/>
    <property type="project" value="UniProtKB-SubCell"/>
</dbReference>
<keyword evidence="7" id="KW-0378">Hydrolase</keyword>
<evidence type="ECO:0000256" key="6">
    <source>
        <dbReference type="ARBA" id="ARBA00022703"/>
    </source>
</evidence>
<evidence type="ECO:0000256" key="10">
    <source>
        <dbReference type="ARBA" id="ARBA00023098"/>
    </source>
</evidence>
<comment type="catalytic activity">
    <reaction evidence="23">
        <text>tetradecanoyl-CoA + H2O = tetradecanoate + CoA + H(+)</text>
        <dbReference type="Rhea" id="RHEA:40119"/>
        <dbReference type="ChEBI" id="CHEBI:15377"/>
        <dbReference type="ChEBI" id="CHEBI:15378"/>
        <dbReference type="ChEBI" id="CHEBI:30807"/>
        <dbReference type="ChEBI" id="CHEBI:57287"/>
        <dbReference type="ChEBI" id="CHEBI:57385"/>
    </reaction>
    <physiologicalReaction direction="left-to-right" evidence="23">
        <dbReference type="Rhea" id="RHEA:40120"/>
    </physiologicalReaction>
</comment>
<evidence type="ECO:0000313" key="26">
    <source>
        <dbReference type="Proteomes" id="UP000004394"/>
    </source>
</evidence>
<dbReference type="InterPro" id="IPR029069">
    <property type="entry name" value="HotDog_dom_sf"/>
</dbReference>
<comment type="catalytic activity">
    <reaction evidence="21">
        <text>decanoyl-CoA + H2O = decanoate + CoA + H(+)</text>
        <dbReference type="Rhea" id="RHEA:40059"/>
        <dbReference type="ChEBI" id="CHEBI:15377"/>
        <dbReference type="ChEBI" id="CHEBI:15378"/>
        <dbReference type="ChEBI" id="CHEBI:27689"/>
        <dbReference type="ChEBI" id="CHEBI:57287"/>
        <dbReference type="ChEBI" id="CHEBI:61430"/>
    </reaction>
    <physiologicalReaction direction="left-to-right" evidence="21">
        <dbReference type="Rhea" id="RHEA:40060"/>
    </physiologicalReaction>
</comment>
<evidence type="ECO:0000313" key="25">
    <source>
        <dbReference type="EMBL" id="EFM01672.1"/>
    </source>
</evidence>
<dbReference type="Gene3D" id="3.10.129.10">
    <property type="entry name" value="Hotdog Thioesterase"/>
    <property type="match status" value="1"/>
</dbReference>
<keyword evidence="4" id="KW-1003">Cell membrane</keyword>
<comment type="catalytic activity">
    <reaction evidence="20">
        <text>hexadecanoyl-CoA + H2O = hexadecanoate + CoA + H(+)</text>
        <dbReference type="Rhea" id="RHEA:16645"/>
        <dbReference type="ChEBI" id="CHEBI:7896"/>
        <dbReference type="ChEBI" id="CHEBI:15377"/>
        <dbReference type="ChEBI" id="CHEBI:15378"/>
        <dbReference type="ChEBI" id="CHEBI:57287"/>
        <dbReference type="ChEBI" id="CHEBI:57379"/>
        <dbReference type="EC" id="3.1.2.2"/>
    </reaction>
    <physiologicalReaction direction="left-to-right" evidence="20">
        <dbReference type="Rhea" id="RHEA:16646"/>
    </physiologicalReaction>
</comment>
<evidence type="ECO:0000256" key="23">
    <source>
        <dbReference type="ARBA" id="ARBA00048180"/>
    </source>
</evidence>
<evidence type="ECO:0000256" key="14">
    <source>
        <dbReference type="ARBA" id="ARBA00037002"/>
    </source>
</evidence>
<comment type="catalytic activity">
    <reaction evidence="22">
        <text>dodecanoyl-CoA + H2O = dodecanoate + CoA + H(+)</text>
        <dbReference type="Rhea" id="RHEA:30135"/>
        <dbReference type="ChEBI" id="CHEBI:15377"/>
        <dbReference type="ChEBI" id="CHEBI:15378"/>
        <dbReference type="ChEBI" id="CHEBI:18262"/>
        <dbReference type="ChEBI" id="CHEBI:57287"/>
        <dbReference type="ChEBI" id="CHEBI:57375"/>
    </reaction>
    <physiologicalReaction direction="left-to-right" evidence="22">
        <dbReference type="Rhea" id="RHEA:30136"/>
    </physiologicalReaction>
</comment>
<evidence type="ECO:0000256" key="7">
    <source>
        <dbReference type="ARBA" id="ARBA00022801"/>
    </source>
</evidence>
<dbReference type="InterPro" id="IPR006683">
    <property type="entry name" value="Thioestr_dom"/>
</dbReference>
<dbReference type="PANTHER" id="PTHR12418">
    <property type="entry name" value="ACYL-COENZYME A THIOESTERASE THEM4"/>
    <property type="match status" value="1"/>
</dbReference>
<name>E0NTA0_9BACT</name>
<evidence type="ECO:0000256" key="15">
    <source>
        <dbReference type="ARBA" id="ARBA00038456"/>
    </source>
</evidence>
<evidence type="ECO:0000256" key="22">
    <source>
        <dbReference type="ARBA" id="ARBA00048074"/>
    </source>
</evidence>
<dbReference type="GO" id="GO:0006631">
    <property type="term" value="P:fatty acid metabolic process"/>
    <property type="evidence" value="ECO:0007669"/>
    <property type="project" value="UniProtKB-KW"/>
</dbReference>
<evidence type="ECO:0000256" key="12">
    <source>
        <dbReference type="ARBA" id="ARBA00023273"/>
    </source>
</evidence>
<dbReference type="STRING" id="862515.HMPREF0658_1402"/>
<organism evidence="25 26">
    <name type="scientific">Hoylesella marshii DSM 16973 = JCM 13450</name>
    <dbReference type="NCBI Taxonomy" id="862515"/>
    <lineage>
        <taxon>Bacteria</taxon>
        <taxon>Pseudomonadati</taxon>
        <taxon>Bacteroidota</taxon>
        <taxon>Bacteroidia</taxon>
        <taxon>Bacteroidales</taxon>
        <taxon>Prevotellaceae</taxon>
        <taxon>Hoylesella</taxon>
    </lineage>
</organism>
<dbReference type="GO" id="GO:0016289">
    <property type="term" value="F:acyl-CoA hydrolase activity"/>
    <property type="evidence" value="ECO:0007669"/>
    <property type="project" value="UniProtKB-ARBA"/>
</dbReference>
<evidence type="ECO:0000256" key="11">
    <source>
        <dbReference type="ARBA" id="ARBA00023136"/>
    </source>
</evidence>
<evidence type="ECO:0000256" key="16">
    <source>
        <dbReference type="ARBA" id="ARBA00038848"/>
    </source>
</evidence>
<keyword evidence="9" id="KW-0809">Transit peptide</keyword>
<dbReference type="eggNOG" id="COG2050">
    <property type="taxonomic scope" value="Bacteria"/>
</dbReference>
<keyword evidence="6" id="KW-0053">Apoptosis</keyword>
<comment type="catalytic activity">
    <reaction evidence="19">
        <text>octanoyl-CoA + H2O = octanoate + CoA + H(+)</text>
        <dbReference type="Rhea" id="RHEA:30143"/>
        <dbReference type="ChEBI" id="CHEBI:15377"/>
        <dbReference type="ChEBI" id="CHEBI:15378"/>
        <dbReference type="ChEBI" id="CHEBI:25646"/>
        <dbReference type="ChEBI" id="CHEBI:57287"/>
        <dbReference type="ChEBI" id="CHEBI:57386"/>
    </reaction>
    <physiologicalReaction direction="left-to-right" evidence="19">
        <dbReference type="Rhea" id="RHEA:30144"/>
    </physiologicalReaction>
</comment>